<dbReference type="EMBL" id="JAQQCF010000004">
    <property type="protein sequence ID" value="MFM0636396.1"/>
    <property type="molecule type" value="Genomic_DNA"/>
</dbReference>
<dbReference type="InterPro" id="IPR014911">
    <property type="entry name" value="PilS_N"/>
</dbReference>
<dbReference type="Gene3D" id="3.30.1690.10">
    <property type="entry name" value="TcpA-like pilin"/>
    <property type="match status" value="1"/>
</dbReference>
<dbReference type="Pfam" id="PF08805">
    <property type="entry name" value="PilS"/>
    <property type="match status" value="1"/>
</dbReference>
<protein>
    <submittedName>
        <fullName evidence="3">Type 4 pilus major pilin</fullName>
    </submittedName>
</protein>
<reference evidence="3 4" key="1">
    <citation type="journal article" date="2024" name="Chem. Sci.">
        <title>Discovery of megapolipeptins by genome mining of a Burkholderiales bacteria collection.</title>
        <authorList>
            <person name="Paulo B.S."/>
            <person name="Recchia M.J.J."/>
            <person name="Lee S."/>
            <person name="Fergusson C.H."/>
            <person name="Romanowski S.B."/>
            <person name="Hernandez A."/>
            <person name="Krull N."/>
            <person name="Liu D.Y."/>
            <person name="Cavanagh H."/>
            <person name="Bos A."/>
            <person name="Gray C.A."/>
            <person name="Murphy B.T."/>
            <person name="Linington R.G."/>
            <person name="Eustaquio A.S."/>
        </authorList>
    </citation>
    <scope>NUCLEOTIDE SEQUENCE [LARGE SCALE GENOMIC DNA]</scope>
    <source>
        <strain evidence="3 4">RL17-338-BIC-A</strain>
    </source>
</reference>
<feature type="transmembrane region" description="Helical" evidence="1">
    <location>
        <begin position="21"/>
        <end position="42"/>
    </location>
</feature>
<dbReference type="Proteomes" id="UP001629432">
    <property type="component" value="Unassembled WGS sequence"/>
</dbReference>
<keyword evidence="4" id="KW-1185">Reference proteome</keyword>
<organism evidence="3 4">
    <name type="scientific">Paraburkholderia metrosideri</name>
    <dbReference type="NCBI Taxonomy" id="580937"/>
    <lineage>
        <taxon>Bacteria</taxon>
        <taxon>Pseudomonadati</taxon>
        <taxon>Pseudomonadota</taxon>
        <taxon>Betaproteobacteria</taxon>
        <taxon>Burkholderiales</taxon>
        <taxon>Burkholderiaceae</taxon>
        <taxon>Paraburkholderia</taxon>
    </lineage>
</organism>
<dbReference type="InterPro" id="IPR045584">
    <property type="entry name" value="Pilin-like"/>
</dbReference>
<evidence type="ECO:0000256" key="1">
    <source>
        <dbReference type="SAM" id="Phobius"/>
    </source>
</evidence>
<dbReference type="SUPFAM" id="SSF54523">
    <property type="entry name" value="Pili subunits"/>
    <property type="match status" value="1"/>
</dbReference>
<evidence type="ECO:0000313" key="3">
    <source>
        <dbReference type="EMBL" id="MFM0636396.1"/>
    </source>
</evidence>
<keyword evidence="1" id="KW-1133">Transmembrane helix</keyword>
<dbReference type="RefSeq" id="WP_408334352.1">
    <property type="nucleotide sequence ID" value="NZ_JAQQCF010000004.1"/>
</dbReference>
<keyword evidence="1" id="KW-0812">Transmembrane</keyword>
<name>A0ABW9DQU1_9BURK</name>
<evidence type="ECO:0000259" key="2">
    <source>
        <dbReference type="Pfam" id="PF08805"/>
    </source>
</evidence>
<gene>
    <name evidence="3" type="ORF">PQQ63_06790</name>
</gene>
<accession>A0ABW9DQU1</accession>
<evidence type="ECO:0000313" key="4">
    <source>
        <dbReference type="Proteomes" id="UP001629432"/>
    </source>
</evidence>
<feature type="domain" description="Type 4 secretion system PilS N-terminal" evidence="2">
    <location>
        <begin position="49"/>
        <end position="178"/>
    </location>
</feature>
<comment type="caution">
    <text evidence="3">The sequence shown here is derived from an EMBL/GenBank/DDBJ whole genome shotgun (WGS) entry which is preliminary data.</text>
</comment>
<sequence length="179" mass="18155">MKPTRARWRSSAATRQRGASLLEAIAYLGIAALVVIGAIALLTSAFSSANTNAVSEQISAIQTGVKKLYSGQNASYSGLTNPVLASAGVFPASFSPASDGTVTNTWNGTVTVAVASSPDEFTITYTDVPQNVCVNAVSAGGSWMAISVNGTALTLPATPADASTNCSSTSANTIVWTST</sequence>
<proteinExistence type="predicted"/>
<keyword evidence="1" id="KW-0472">Membrane</keyword>